<evidence type="ECO:0000259" key="6">
    <source>
        <dbReference type="Pfam" id="PF01850"/>
    </source>
</evidence>
<dbReference type="EMBL" id="BAOP01000022">
    <property type="protein sequence ID" value="GAC80816.1"/>
    <property type="molecule type" value="Genomic_DNA"/>
</dbReference>
<keyword evidence="1" id="KW-1277">Toxin-antitoxin system</keyword>
<dbReference type="RefSeq" id="WP_008380104.1">
    <property type="nucleotide sequence ID" value="NZ_BAOP01000022.1"/>
</dbReference>
<dbReference type="Proteomes" id="UP000035009">
    <property type="component" value="Unassembled WGS sequence"/>
</dbReference>
<evidence type="ECO:0000256" key="5">
    <source>
        <dbReference type="ARBA" id="ARBA00022842"/>
    </source>
</evidence>
<dbReference type="InterPro" id="IPR002716">
    <property type="entry name" value="PIN_dom"/>
</dbReference>
<accession>M3TH84</accession>
<keyword evidence="5" id="KW-0460">Magnesium</keyword>
<dbReference type="eggNOG" id="COG3744">
    <property type="taxonomic scope" value="Bacteria"/>
</dbReference>
<evidence type="ECO:0000256" key="3">
    <source>
        <dbReference type="ARBA" id="ARBA00022723"/>
    </source>
</evidence>
<evidence type="ECO:0000313" key="7">
    <source>
        <dbReference type="EMBL" id="GAC80816.1"/>
    </source>
</evidence>
<gene>
    <name evidence="7" type="ORF">GM1_022_00260</name>
</gene>
<reference evidence="7 8" key="1">
    <citation type="submission" date="2013-02" db="EMBL/GenBank/DDBJ databases">
        <title>Whole genome shotgun sequence of Gordonia malaquae NBRC 108250.</title>
        <authorList>
            <person name="Yoshida I."/>
            <person name="Hosoyama A."/>
            <person name="Tsuchikane K."/>
            <person name="Ando Y."/>
            <person name="Baba S."/>
            <person name="Ohji S."/>
            <person name="Hamada M."/>
            <person name="Tamura T."/>
            <person name="Yamazoe A."/>
            <person name="Yamazaki S."/>
            <person name="Fujita N."/>
        </authorList>
    </citation>
    <scope>NUCLEOTIDE SEQUENCE [LARGE SCALE GENOMIC DNA]</scope>
    <source>
        <strain evidence="7 8">NBRC 108250</strain>
    </source>
</reference>
<dbReference type="Gene3D" id="3.40.50.1010">
    <property type="entry name" value="5'-nuclease"/>
    <property type="match status" value="1"/>
</dbReference>
<keyword evidence="2" id="KW-0540">Nuclease</keyword>
<dbReference type="GO" id="GO:0016787">
    <property type="term" value="F:hydrolase activity"/>
    <property type="evidence" value="ECO:0007669"/>
    <property type="project" value="UniProtKB-KW"/>
</dbReference>
<protein>
    <recommendedName>
        <fullName evidence="6">PIN domain-containing protein</fullName>
    </recommendedName>
</protein>
<dbReference type="STRING" id="410332.SAMN04488550_0622"/>
<keyword evidence="3" id="KW-0479">Metal-binding</keyword>
<dbReference type="GO" id="GO:0004518">
    <property type="term" value="F:nuclease activity"/>
    <property type="evidence" value="ECO:0007669"/>
    <property type="project" value="UniProtKB-KW"/>
</dbReference>
<proteinExistence type="predicted"/>
<evidence type="ECO:0000256" key="4">
    <source>
        <dbReference type="ARBA" id="ARBA00022801"/>
    </source>
</evidence>
<dbReference type="OrthoDB" id="9798990at2"/>
<dbReference type="InterPro" id="IPR052919">
    <property type="entry name" value="TA_system_RNase"/>
</dbReference>
<dbReference type="Pfam" id="PF01850">
    <property type="entry name" value="PIN"/>
    <property type="match status" value="1"/>
</dbReference>
<evidence type="ECO:0000256" key="2">
    <source>
        <dbReference type="ARBA" id="ARBA00022722"/>
    </source>
</evidence>
<dbReference type="CDD" id="cd09872">
    <property type="entry name" value="PIN_Sll0205-like"/>
    <property type="match status" value="1"/>
</dbReference>
<dbReference type="GO" id="GO:0046872">
    <property type="term" value="F:metal ion binding"/>
    <property type="evidence" value="ECO:0007669"/>
    <property type="project" value="UniProtKB-KW"/>
</dbReference>
<evidence type="ECO:0000256" key="1">
    <source>
        <dbReference type="ARBA" id="ARBA00022649"/>
    </source>
</evidence>
<sequence>MTSILLDTNALLWLLTEPSRLNSAALAVISDPATEVYVSSASAWEVATKARLGKLDAGPLLATWPETLAAMSAVDLPVDASDAILAGTLDWDHRDPFDRMIVAQAARRGLTIATSDKVMIDAVHTRTLDTRG</sequence>
<evidence type="ECO:0000313" key="8">
    <source>
        <dbReference type="Proteomes" id="UP000035009"/>
    </source>
</evidence>
<dbReference type="InterPro" id="IPR041705">
    <property type="entry name" value="PIN_Sll0205"/>
</dbReference>
<keyword evidence="4" id="KW-0378">Hydrolase</keyword>
<feature type="domain" description="PIN" evidence="6">
    <location>
        <begin position="4"/>
        <end position="119"/>
    </location>
</feature>
<dbReference type="AlphaFoldDB" id="M3TH84"/>
<name>M3TH84_GORML</name>
<comment type="caution">
    <text evidence="7">The sequence shown here is derived from an EMBL/GenBank/DDBJ whole genome shotgun (WGS) entry which is preliminary data.</text>
</comment>
<keyword evidence="8" id="KW-1185">Reference proteome</keyword>
<dbReference type="SUPFAM" id="SSF88723">
    <property type="entry name" value="PIN domain-like"/>
    <property type="match status" value="1"/>
</dbReference>
<dbReference type="PANTHER" id="PTHR36173:SF2">
    <property type="entry name" value="RIBONUCLEASE VAPC16"/>
    <property type="match status" value="1"/>
</dbReference>
<dbReference type="PANTHER" id="PTHR36173">
    <property type="entry name" value="RIBONUCLEASE VAPC16-RELATED"/>
    <property type="match status" value="1"/>
</dbReference>
<dbReference type="InterPro" id="IPR029060">
    <property type="entry name" value="PIN-like_dom_sf"/>
</dbReference>
<organism evidence="7 8">
    <name type="scientific">Gordonia malaquae NBRC 108250</name>
    <dbReference type="NCBI Taxonomy" id="1223542"/>
    <lineage>
        <taxon>Bacteria</taxon>
        <taxon>Bacillati</taxon>
        <taxon>Actinomycetota</taxon>
        <taxon>Actinomycetes</taxon>
        <taxon>Mycobacteriales</taxon>
        <taxon>Gordoniaceae</taxon>
        <taxon>Gordonia</taxon>
    </lineage>
</organism>